<organism evidence="2 3">
    <name type="scientific">Ladona fulva</name>
    <name type="common">Scarce chaser dragonfly</name>
    <name type="synonym">Libellula fulva</name>
    <dbReference type="NCBI Taxonomy" id="123851"/>
    <lineage>
        <taxon>Eukaryota</taxon>
        <taxon>Metazoa</taxon>
        <taxon>Ecdysozoa</taxon>
        <taxon>Arthropoda</taxon>
        <taxon>Hexapoda</taxon>
        <taxon>Insecta</taxon>
        <taxon>Pterygota</taxon>
        <taxon>Palaeoptera</taxon>
        <taxon>Odonata</taxon>
        <taxon>Epiprocta</taxon>
        <taxon>Anisoptera</taxon>
        <taxon>Libelluloidea</taxon>
        <taxon>Libellulidae</taxon>
        <taxon>Ladona</taxon>
    </lineage>
</organism>
<proteinExistence type="predicted"/>
<dbReference type="PANTHER" id="PTHR46599:SF6">
    <property type="entry name" value="DUAL SPECIFICITY PHOSPHATASE 26"/>
    <property type="match status" value="1"/>
</dbReference>
<protein>
    <recommendedName>
        <fullName evidence="1">PiggyBac transposable element-derived protein domain-containing protein</fullName>
    </recommendedName>
</protein>
<dbReference type="Pfam" id="PF13843">
    <property type="entry name" value="DDE_Tnp_1_7"/>
    <property type="match status" value="1"/>
</dbReference>
<comment type="caution">
    <text evidence="2">The sequence shown here is derived from an EMBL/GenBank/DDBJ whole genome shotgun (WGS) entry which is preliminary data.</text>
</comment>
<evidence type="ECO:0000259" key="1">
    <source>
        <dbReference type="Pfam" id="PF13843"/>
    </source>
</evidence>
<dbReference type="InterPro" id="IPR029526">
    <property type="entry name" value="PGBD"/>
</dbReference>
<sequence>MNAFPYCGKDDTRPSNQSLGEYVILRLTDPYKNSGINNKISLVGTMRKNRRELPPSVHLNSDVHSTRVYKNSQGHILTNYQGKKIRITMHKDVLISDTKKKKPDTILFYNRNKVGVDVMDNMCRKYSTRSATRRWPVHVFFNILDLASINSWVLSKEATDCKLSRKEYIQRLVAEMVGDSFPTEPSPSCSFQIRDTLGETAMPPKSQKRKKCQISPKCDNKSYFASSGCDLGSSGNSSDEFVVAIYADSLGMSLLRRLWGAARCTCGGMKESGEFRIDMNWSGLLSLLPLVEGITLETAFELDWVAEGEGLKLPLTNFLWIDDFHFWPGIRSLSK</sequence>
<dbReference type="Proteomes" id="UP000792457">
    <property type="component" value="Unassembled WGS sequence"/>
</dbReference>
<dbReference type="EMBL" id="KZ309774">
    <property type="protein sequence ID" value="KAG8239639.1"/>
    <property type="molecule type" value="Genomic_DNA"/>
</dbReference>
<dbReference type="OrthoDB" id="7787313at2759"/>
<feature type="domain" description="PiggyBac transposable element-derived protein" evidence="1">
    <location>
        <begin position="38"/>
        <end position="152"/>
    </location>
</feature>
<accession>A0A8K0KSG6</accession>
<evidence type="ECO:0000313" key="3">
    <source>
        <dbReference type="Proteomes" id="UP000792457"/>
    </source>
</evidence>
<evidence type="ECO:0000313" key="2">
    <source>
        <dbReference type="EMBL" id="KAG8239639.1"/>
    </source>
</evidence>
<dbReference type="AlphaFoldDB" id="A0A8K0KSG6"/>
<keyword evidence="3" id="KW-1185">Reference proteome</keyword>
<dbReference type="PANTHER" id="PTHR46599">
    <property type="entry name" value="PIGGYBAC TRANSPOSABLE ELEMENT-DERIVED PROTEIN 4"/>
    <property type="match status" value="1"/>
</dbReference>
<reference evidence="2" key="1">
    <citation type="submission" date="2013-04" db="EMBL/GenBank/DDBJ databases">
        <authorList>
            <person name="Qu J."/>
            <person name="Murali S.C."/>
            <person name="Bandaranaike D."/>
            <person name="Bellair M."/>
            <person name="Blankenburg K."/>
            <person name="Chao H."/>
            <person name="Dinh H."/>
            <person name="Doddapaneni H."/>
            <person name="Downs B."/>
            <person name="Dugan-Rocha S."/>
            <person name="Elkadiri S."/>
            <person name="Gnanaolivu R.D."/>
            <person name="Hernandez B."/>
            <person name="Javaid M."/>
            <person name="Jayaseelan J.C."/>
            <person name="Lee S."/>
            <person name="Li M."/>
            <person name="Ming W."/>
            <person name="Munidasa M."/>
            <person name="Muniz J."/>
            <person name="Nguyen L."/>
            <person name="Ongeri F."/>
            <person name="Osuji N."/>
            <person name="Pu L.-L."/>
            <person name="Puazo M."/>
            <person name="Qu C."/>
            <person name="Quiroz J."/>
            <person name="Raj R."/>
            <person name="Weissenberger G."/>
            <person name="Xin Y."/>
            <person name="Zou X."/>
            <person name="Han Y."/>
            <person name="Richards S."/>
            <person name="Worley K."/>
            <person name="Muzny D."/>
            <person name="Gibbs R."/>
        </authorList>
    </citation>
    <scope>NUCLEOTIDE SEQUENCE</scope>
    <source>
        <strain evidence="2">Sampled in the wild</strain>
    </source>
</reference>
<feature type="non-terminal residue" evidence="2">
    <location>
        <position position="335"/>
    </location>
</feature>
<reference evidence="2" key="2">
    <citation type="submission" date="2017-10" db="EMBL/GenBank/DDBJ databases">
        <title>Ladona fulva Genome sequencing and assembly.</title>
        <authorList>
            <person name="Murali S."/>
            <person name="Richards S."/>
            <person name="Bandaranaike D."/>
            <person name="Bellair M."/>
            <person name="Blankenburg K."/>
            <person name="Chao H."/>
            <person name="Dinh H."/>
            <person name="Doddapaneni H."/>
            <person name="Dugan-Rocha S."/>
            <person name="Elkadiri S."/>
            <person name="Gnanaolivu R."/>
            <person name="Hernandez B."/>
            <person name="Skinner E."/>
            <person name="Javaid M."/>
            <person name="Lee S."/>
            <person name="Li M."/>
            <person name="Ming W."/>
            <person name="Munidasa M."/>
            <person name="Muniz J."/>
            <person name="Nguyen L."/>
            <person name="Hughes D."/>
            <person name="Osuji N."/>
            <person name="Pu L.-L."/>
            <person name="Puazo M."/>
            <person name="Qu C."/>
            <person name="Quiroz J."/>
            <person name="Raj R."/>
            <person name="Weissenberger G."/>
            <person name="Xin Y."/>
            <person name="Zou X."/>
            <person name="Han Y."/>
            <person name="Worley K."/>
            <person name="Muzny D."/>
            <person name="Gibbs R."/>
        </authorList>
    </citation>
    <scope>NUCLEOTIDE SEQUENCE</scope>
    <source>
        <strain evidence="2">Sampled in the wild</strain>
    </source>
</reference>
<gene>
    <name evidence="2" type="ORF">J437_LFUL019304</name>
</gene>
<name>A0A8K0KSG6_LADFU</name>